<evidence type="ECO:0000313" key="1">
    <source>
        <dbReference type="EMBL" id="CAI0645537.1"/>
    </source>
</evidence>
<dbReference type="AlphaFoldDB" id="A0A9W4W7D9"/>
<accession>A0A9W4W7D9</accession>
<dbReference type="Proteomes" id="UP001152533">
    <property type="component" value="Unassembled WGS sequence"/>
</dbReference>
<name>A0A9W4W7D9_9PEZI</name>
<dbReference type="EMBL" id="CAMGZC010000251">
    <property type="protein sequence ID" value="CAI0645537.1"/>
    <property type="molecule type" value="Genomic_DNA"/>
</dbReference>
<comment type="caution">
    <text evidence="1">The sequence shown here is derived from an EMBL/GenBank/DDBJ whole genome shotgun (WGS) entry which is preliminary data.</text>
</comment>
<gene>
    <name evidence="1" type="ORF">CGXH109_LOCUS46217</name>
</gene>
<reference evidence="1" key="1">
    <citation type="submission" date="2022-08" db="EMBL/GenBank/DDBJ databases">
        <authorList>
            <person name="Giroux E."/>
            <person name="Giroux E."/>
        </authorList>
    </citation>
    <scope>NUCLEOTIDE SEQUENCE</scope>
    <source>
        <strain evidence="1">H1091258</strain>
    </source>
</reference>
<evidence type="ECO:0000313" key="2">
    <source>
        <dbReference type="Proteomes" id="UP001152533"/>
    </source>
</evidence>
<organism evidence="1 2">
    <name type="scientific">Colletotrichum noveboracense</name>
    <dbReference type="NCBI Taxonomy" id="2664923"/>
    <lineage>
        <taxon>Eukaryota</taxon>
        <taxon>Fungi</taxon>
        <taxon>Dikarya</taxon>
        <taxon>Ascomycota</taxon>
        <taxon>Pezizomycotina</taxon>
        <taxon>Sordariomycetes</taxon>
        <taxon>Hypocreomycetidae</taxon>
        <taxon>Glomerellales</taxon>
        <taxon>Glomerellaceae</taxon>
        <taxon>Colletotrichum</taxon>
        <taxon>Colletotrichum gloeosporioides species complex</taxon>
    </lineage>
</organism>
<keyword evidence="2" id="KW-1185">Reference proteome</keyword>
<protein>
    <submittedName>
        <fullName evidence="1">Uncharacterized protein</fullName>
    </submittedName>
</protein>
<sequence>MDKITAWIYATTDAALRGRRCVGKPDSRTCSSCDSRFPFSADLFRLQDGNPVCPRCKHSGNIIQLNTPTSAVPSYMCSGLVFGSLVQEANRIIGKDFALMKEPKPHFKQSIDHFSRLIATMSIYLPSEHKACNPLPACRKTSDSSSFSGDGTAFGVYEEPSEEDWHRLKFGN</sequence>
<proteinExistence type="predicted"/>